<proteinExistence type="predicted"/>
<organism evidence="1 2">
    <name type="scientific">Favolaschia claudopus</name>
    <dbReference type="NCBI Taxonomy" id="2862362"/>
    <lineage>
        <taxon>Eukaryota</taxon>
        <taxon>Fungi</taxon>
        <taxon>Dikarya</taxon>
        <taxon>Basidiomycota</taxon>
        <taxon>Agaricomycotina</taxon>
        <taxon>Agaricomycetes</taxon>
        <taxon>Agaricomycetidae</taxon>
        <taxon>Agaricales</taxon>
        <taxon>Marasmiineae</taxon>
        <taxon>Mycenaceae</taxon>
        <taxon>Favolaschia</taxon>
    </lineage>
</organism>
<protein>
    <submittedName>
        <fullName evidence="1">Uncharacterized protein</fullName>
    </submittedName>
</protein>
<dbReference type="EMBL" id="JAWWNJ010000206">
    <property type="protein sequence ID" value="KAK6971711.1"/>
    <property type="molecule type" value="Genomic_DNA"/>
</dbReference>
<accession>A0AAV9Z558</accession>
<evidence type="ECO:0000313" key="2">
    <source>
        <dbReference type="Proteomes" id="UP001362999"/>
    </source>
</evidence>
<evidence type="ECO:0000313" key="1">
    <source>
        <dbReference type="EMBL" id="KAK6971711.1"/>
    </source>
</evidence>
<name>A0AAV9Z558_9AGAR</name>
<reference evidence="1 2" key="1">
    <citation type="journal article" date="2024" name="J Genomics">
        <title>Draft genome sequencing and assembly of Favolaschia claudopus CIRM-BRFM 2984 isolated from oak limbs.</title>
        <authorList>
            <person name="Navarro D."/>
            <person name="Drula E."/>
            <person name="Chaduli D."/>
            <person name="Cazenave R."/>
            <person name="Ahrendt S."/>
            <person name="Wang J."/>
            <person name="Lipzen A."/>
            <person name="Daum C."/>
            <person name="Barry K."/>
            <person name="Grigoriev I.V."/>
            <person name="Favel A."/>
            <person name="Rosso M.N."/>
            <person name="Martin F."/>
        </authorList>
    </citation>
    <scope>NUCLEOTIDE SEQUENCE [LARGE SCALE GENOMIC DNA]</scope>
    <source>
        <strain evidence="1 2">CIRM-BRFM 2984</strain>
    </source>
</reference>
<dbReference type="AlphaFoldDB" id="A0AAV9Z558"/>
<sequence>MHVFHISTRRCPICTSRRRDCALLSSFHHISSFAIDFLPHPDDHLPSNPHPRSPRVDSSAARDSVIPSPFPFLAPALDLALASPRHAPRYASTT</sequence>
<gene>
    <name evidence="1" type="ORF">R3P38DRAFT_3241989</name>
</gene>
<keyword evidence="2" id="KW-1185">Reference proteome</keyword>
<dbReference type="Proteomes" id="UP001362999">
    <property type="component" value="Unassembled WGS sequence"/>
</dbReference>
<comment type="caution">
    <text evidence="1">The sequence shown here is derived from an EMBL/GenBank/DDBJ whole genome shotgun (WGS) entry which is preliminary data.</text>
</comment>